<feature type="domain" description="PiggyBac transposable element-derived protein" evidence="1">
    <location>
        <begin position="107"/>
        <end position="278"/>
    </location>
</feature>
<dbReference type="HOGENOM" id="CLU_013052_1_0_1"/>
<feature type="domain" description="PiggyBac transposable element-derived protein" evidence="1">
    <location>
        <begin position="37"/>
        <end position="106"/>
    </location>
</feature>
<dbReference type="STRING" id="7918.ENSLOCP00000000020"/>
<evidence type="ECO:0000259" key="1">
    <source>
        <dbReference type="Pfam" id="PF13843"/>
    </source>
</evidence>
<keyword evidence="3" id="KW-1185">Reference proteome</keyword>
<dbReference type="PANTHER" id="PTHR46599:SF3">
    <property type="entry name" value="PIGGYBAC TRANSPOSABLE ELEMENT-DERIVED PROTEIN 4"/>
    <property type="match status" value="1"/>
</dbReference>
<dbReference type="PANTHER" id="PTHR46599">
    <property type="entry name" value="PIGGYBAC TRANSPOSABLE ELEMENT-DERIVED PROTEIN 4"/>
    <property type="match status" value="1"/>
</dbReference>
<dbReference type="AlphaFoldDB" id="W5LV63"/>
<dbReference type="OMA" id="FRWHRID"/>
<dbReference type="GeneTree" id="ENSGT00940000163467"/>
<reference evidence="2" key="2">
    <citation type="submission" date="2025-08" db="UniProtKB">
        <authorList>
            <consortium name="Ensembl"/>
        </authorList>
    </citation>
    <scope>IDENTIFICATION</scope>
</reference>
<accession>W5LV63</accession>
<reference evidence="3" key="1">
    <citation type="submission" date="2011-12" db="EMBL/GenBank/DDBJ databases">
        <title>The Draft Genome of Lepisosteus oculatus.</title>
        <authorList>
            <consortium name="The Broad Institute Genome Assembly &amp; Analysis Group"/>
            <consortium name="Computational R&amp;D Group"/>
            <consortium name="and Sequencing Platform"/>
            <person name="Di Palma F."/>
            <person name="Alfoldi J."/>
            <person name="Johnson J."/>
            <person name="Berlin A."/>
            <person name="Gnerre S."/>
            <person name="Jaffe D."/>
            <person name="MacCallum I."/>
            <person name="Young S."/>
            <person name="Walker B.J."/>
            <person name="Lander E.S."/>
            <person name="Lindblad-Toh K."/>
        </authorList>
    </citation>
    <scope>NUCLEOTIDE SEQUENCE [LARGE SCALE GENOMIC DNA]</scope>
</reference>
<protein>
    <recommendedName>
        <fullName evidence="1">PiggyBac transposable element-derived protein domain-containing protein</fullName>
    </recommendedName>
</protein>
<evidence type="ECO:0000313" key="3">
    <source>
        <dbReference type="Proteomes" id="UP000018468"/>
    </source>
</evidence>
<proteinExistence type="predicted"/>
<dbReference type="Proteomes" id="UP000018468">
    <property type="component" value="Unassembled WGS sequence"/>
</dbReference>
<reference evidence="2" key="3">
    <citation type="submission" date="2025-09" db="UniProtKB">
        <authorList>
            <consortium name="Ensembl"/>
        </authorList>
    </citation>
    <scope>IDENTIFICATION</scope>
</reference>
<evidence type="ECO:0000313" key="2">
    <source>
        <dbReference type="Ensembl" id="ENSLOCP00000000020.1"/>
    </source>
</evidence>
<sequence>RGHLIPTPPPQPARTVQFRFCLAKTPGAQLDASKKYSPLDRFQLFFSVSAVQNLCTNINKNAEKRRAQGIKYEWHPVSIKDMYQFMGIQIFMGLLTSHNMREYWSCQTLHIGDPKEDSPKHDPVFQLRPFLDPLLLACQSFYRPRQNLSVDERMVASKSRIGFRWYMKRKPTKWGIKLFLLTDASTGYTCNFSIYTGRSQFVSGKGLSYDSVMNLLKVSYLGTGYHVYVYSFYSSSALFCDLCRLKFGTCGTIRENRPEFPSTMENALPKRAERGSLCWIGCDELLFTR</sequence>
<organism evidence="2 3">
    <name type="scientific">Lepisosteus oculatus</name>
    <name type="common">Spotted gar</name>
    <dbReference type="NCBI Taxonomy" id="7918"/>
    <lineage>
        <taxon>Eukaryota</taxon>
        <taxon>Metazoa</taxon>
        <taxon>Chordata</taxon>
        <taxon>Craniata</taxon>
        <taxon>Vertebrata</taxon>
        <taxon>Euteleostomi</taxon>
        <taxon>Actinopterygii</taxon>
        <taxon>Neopterygii</taxon>
        <taxon>Holostei</taxon>
        <taxon>Semionotiformes</taxon>
        <taxon>Lepisosteidae</taxon>
        <taxon>Lepisosteus</taxon>
    </lineage>
</organism>
<dbReference type="InParanoid" id="W5LV63"/>
<dbReference type="Ensembl" id="ENSLOCT00000000020.1">
    <property type="protein sequence ID" value="ENSLOCP00000000020.1"/>
    <property type="gene ID" value="ENSLOCG00000000019.1"/>
</dbReference>
<dbReference type="eggNOG" id="ENOG502QWHD">
    <property type="taxonomic scope" value="Eukaryota"/>
</dbReference>
<dbReference type="Pfam" id="PF13843">
    <property type="entry name" value="DDE_Tnp_1_7"/>
    <property type="match status" value="2"/>
</dbReference>
<dbReference type="InterPro" id="IPR029526">
    <property type="entry name" value="PGBD"/>
</dbReference>
<name>W5LV63_LEPOC</name>